<evidence type="ECO:0000313" key="1">
    <source>
        <dbReference type="EMBL" id="JAD23541.1"/>
    </source>
</evidence>
<dbReference type="EMBL" id="GBRH01274354">
    <property type="protein sequence ID" value="JAD23541.1"/>
    <property type="molecule type" value="Transcribed_RNA"/>
</dbReference>
<proteinExistence type="predicted"/>
<reference evidence="1" key="2">
    <citation type="journal article" date="2015" name="Data Brief">
        <title>Shoot transcriptome of the giant reed, Arundo donax.</title>
        <authorList>
            <person name="Barrero R.A."/>
            <person name="Guerrero F.D."/>
            <person name="Moolhuijzen P."/>
            <person name="Goolsby J.A."/>
            <person name="Tidwell J."/>
            <person name="Bellgard S.E."/>
            <person name="Bellgard M.I."/>
        </authorList>
    </citation>
    <scope>NUCLEOTIDE SEQUENCE</scope>
    <source>
        <tissue evidence="1">Shoot tissue taken approximately 20 cm above the soil surface</tissue>
    </source>
</reference>
<protein>
    <submittedName>
        <fullName evidence="1">Uncharacterized protein</fullName>
    </submittedName>
</protein>
<sequence length="40" mass="4623">MNLTALPLIPTQMLTEPLVHWLWLERDIDLASWEVVGSFS</sequence>
<name>A0A0A8YC48_ARUDO</name>
<organism evidence="1">
    <name type="scientific">Arundo donax</name>
    <name type="common">Giant reed</name>
    <name type="synonym">Donax arundinaceus</name>
    <dbReference type="NCBI Taxonomy" id="35708"/>
    <lineage>
        <taxon>Eukaryota</taxon>
        <taxon>Viridiplantae</taxon>
        <taxon>Streptophyta</taxon>
        <taxon>Embryophyta</taxon>
        <taxon>Tracheophyta</taxon>
        <taxon>Spermatophyta</taxon>
        <taxon>Magnoliopsida</taxon>
        <taxon>Liliopsida</taxon>
        <taxon>Poales</taxon>
        <taxon>Poaceae</taxon>
        <taxon>PACMAD clade</taxon>
        <taxon>Arundinoideae</taxon>
        <taxon>Arundineae</taxon>
        <taxon>Arundo</taxon>
    </lineage>
</organism>
<accession>A0A0A8YC48</accession>
<dbReference type="AlphaFoldDB" id="A0A0A8YC48"/>
<reference evidence="1" key="1">
    <citation type="submission" date="2014-09" db="EMBL/GenBank/DDBJ databases">
        <authorList>
            <person name="Magalhaes I.L.F."/>
            <person name="Oliveira U."/>
            <person name="Santos F.R."/>
            <person name="Vidigal T.H.D.A."/>
            <person name="Brescovit A.D."/>
            <person name="Santos A.J."/>
        </authorList>
    </citation>
    <scope>NUCLEOTIDE SEQUENCE</scope>
    <source>
        <tissue evidence="1">Shoot tissue taken approximately 20 cm above the soil surface</tissue>
    </source>
</reference>